<protein>
    <submittedName>
        <fullName evidence="1">Uncharacterized protein</fullName>
    </submittedName>
</protein>
<dbReference type="InterPro" id="IPR007612">
    <property type="entry name" value="LOR"/>
</dbReference>
<dbReference type="InterPro" id="IPR038595">
    <property type="entry name" value="LOR_sf"/>
</dbReference>
<proteinExistence type="predicted"/>
<dbReference type="Gene3D" id="2.40.160.200">
    <property type="entry name" value="LURP1-related"/>
    <property type="match status" value="1"/>
</dbReference>
<dbReference type="STRING" id="1514971.AUR64_13930"/>
<dbReference type="EMBL" id="LOPU01000029">
    <property type="protein sequence ID" value="KTG09547.1"/>
    <property type="molecule type" value="Genomic_DNA"/>
</dbReference>
<organism evidence="1 2">
    <name type="scientific">Haloprofundus marisrubri</name>
    <dbReference type="NCBI Taxonomy" id="1514971"/>
    <lineage>
        <taxon>Archaea</taxon>
        <taxon>Methanobacteriati</taxon>
        <taxon>Methanobacteriota</taxon>
        <taxon>Stenosarchaea group</taxon>
        <taxon>Halobacteria</taxon>
        <taxon>Halobacteriales</taxon>
        <taxon>Haloferacaceae</taxon>
        <taxon>Haloprofundus</taxon>
    </lineage>
</organism>
<dbReference type="RefSeq" id="WP_058582698.1">
    <property type="nucleotide sequence ID" value="NZ_LOPU01000029.1"/>
</dbReference>
<reference evidence="1 2" key="1">
    <citation type="submission" date="2015-12" db="EMBL/GenBank/DDBJ databases">
        <title>Haloprofundus marisrubri gen. nov., sp. nov., an extremely halophilic archaeon isolated from the Discovery deep brine-seawater interface in the Red Sea.</title>
        <authorList>
            <person name="Zhang G."/>
            <person name="Stingl U."/>
            <person name="Rashid M."/>
        </authorList>
    </citation>
    <scope>NUCLEOTIDE SEQUENCE [LARGE SCALE GENOMIC DNA]</scope>
    <source>
        <strain evidence="1 2">SB9</strain>
    </source>
</reference>
<dbReference type="Pfam" id="PF04525">
    <property type="entry name" value="LOR"/>
    <property type="match status" value="1"/>
</dbReference>
<evidence type="ECO:0000313" key="2">
    <source>
        <dbReference type="Proteomes" id="UP000054387"/>
    </source>
</evidence>
<accession>A0A0W1R7X4</accession>
<dbReference type="OrthoDB" id="178461at2157"/>
<dbReference type="Proteomes" id="UP000054387">
    <property type="component" value="Unassembled WGS sequence"/>
</dbReference>
<evidence type="ECO:0000313" key="1">
    <source>
        <dbReference type="EMBL" id="KTG09547.1"/>
    </source>
</evidence>
<sequence length="182" mass="20488">MFDSTVYEVRQKFGIGNKYTVYEGEGSEAILTSKQKKLRLKEDFRFNDADTDEERIRVRASQMLDVNAAYDIVDSRTDEPIGAVKRRVSSFLKHEYELHDAAGNVVALVKEDNHVMAAIRRLVTTLLPFSYSITSPDGSETYGTISEQFSFRDKYHISLADGALDPRLVVVGSVVIDAIEDN</sequence>
<comment type="caution">
    <text evidence="1">The sequence shown here is derived from an EMBL/GenBank/DDBJ whole genome shotgun (WGS) entry which is preliminary data.</text>
</comment>
<gene>
    <name evidence="1" type="ORF">AUR64_13930</name>
</gene>
<keyword evidence="2" id="KW-1185">Reference proteome</keyword>
<name>A0A0W1R7X4_9EURY</name>
<dbReference type="AlphaFoldDB" id="A0A0W1R7X4"/>